<evidence type="ECO:0000259" key="2">
    <source>
        <dbReference type="PROSITE" id="PS50222"/>
    </source>
</evidence>
<dbReference type="InterPro" id="IPR002048">
    <property type="entry name" value="EF_hand_dom"/>
</dbReference>
<evidence type="ECO:0000313" key="4">
    <source>
        <dbReference type="Proteomes" id="UP001652700"/>
    </source>
</evidence>
<keyword evidence="1" id="KW-0732">Signal</keyword>
<dbReference type="Proteomes" id="UP001652700">
    <property type="component" value="Unplaced"/>
</dbReference>
<dbReference type="EnsemblMetazoa" id="XM_050661641.1">
    <property type="protein sequence ID" value="XP_050517598.1"/>
    <property type="gene ID" value="LOC126892171"/>
</dbReference>
<reference evidence="3" key="1">
    <citation type="submission" date="2025-05" db="UniProtKB">
        <authorList>
            <consortium name="EnsemblMetazoa"/>
        </authorList>
    </citation>
    <scope>IDENTIFICATION</scope>
</reference>
<evidence type="ECO:0000313" key="3">
    <source>
        <dbReference type="EnsemblMetazoa" id="XP_050517598.1"/>
    </source>
</evidence>
<protein>
    <recommendedName>
        <fullName evidence="2">EF-hand domain-containing protein</fullName>
    </recommendedName>
</protein>
<sequence length="124" mass="14645">MKLTLCYLFLFINFGFIRCELSEYRIGYLLRYCIVVSTPERIACDGLVSTMDKNKDGHLTDDELKSFVSENLAEVDQKEFLDRLREIIFHNHNQERNHLDQPHVPCTDAKKKLMEKPHLRDSLE</sequence>
<dbReference type="GeneID" id="126892171"/>
<dbReference type="PROSITE" id="PS50222">
    <property type="entry name" value="EF_HAND_2"/>
    <property type="match status" value="1"/>
</dbReference>
<dbReference type="InterPro" id="IPR018247">
    <property type="entry name" value="EF_Hand_1_Ca_BS"/>
</dbReference>
<dbReference type="PROSITE" id="PS00018">
    <property type="entry name" value="EF_HAND_1"/>
    <property type="match status" value="1"/>
</dbReference>
<accession>A0ABM5L583</accession>
<feature type="chain" id="PRO_5047434940" description="EF-hand domain-containing protein" evidence="1">
    <location>
        <begin position="20"/>
        <end position="124"/>
    </location>
</feature>
<evidence type="ECO:0000256" key="1">
    <source>
        <dbReference type="SAM" id="SignalP"/>
    </source>
</evidence>
<organism evidence="3 4">
    <name type="scientific">Diabrotica virgifera virgifera</name>
    <name type="common">western corn rootworm</name>
    <dbReference type="NCBI Taxonomy" id="50390"/>
    <lineage>
        <taxon>Eukaryota</taxon>
        <taxon>Metazoa</taxon>
        <taxon>Ecdysozoa</taxon>
        <taxon>Arthropoda</taxon>
        <taxon>Hexapoda</taxon>
        <taxon>Insecta</taxon>
        <taxon>Pterygota</taxon>
        <taxon>Neoptera</taxon>
        <taxon>Endopterygota</taxon>
        <taxon>Coleoptera</taxon>
        <taxon>Polyphaga</taxon>
        <taxon>Cucujiformia</taxon>
        <taxon>Chrysomeloidea</taxon>
        <taxon>Chrysomelidae</taxon>
        <taxon>Galerucinae</taxon>
        <taxon>Diabroticina</taxon>
        <taxon>Diabroticites</taxon>
        <taxon>Diabrotica</taxon>
    </lineage>
</organism>
<feature type="signal peptide" evidence="1">
    <location>
        <begin position="1"/>
        <end position="19"/>
    </location>
</feature>
<dbReference type="RefSeq" id="XP_050517598.1">
    <property type="nucleotide sequence ID" value="XM_050661641.1"/>
</dbReference>
<name>A0ABM5L583_DIAVI</name>
<keyword evidence="4" id="KW-1185">Reference proteome</keyword>
<feature type="domain" description="EF-hand" evidence="2">
    <location>
        <begin position="39"/>
        <end position="74"/>
    </location>
</feature>
<proteinExistence type="predicted"/>